<organism evidence="2 3">
    <name type="scientific">Actinoplanes palleronii</name>
    <dbReference type="NCBI Taxonomy" id="113570"/>
    <lineage>
        <taxon>Bacteria</taxon>
        <taxon>Bacillati</taxon>
        <taxon>Actinomycetota</taxon>
        <taxon>Actinomycetes</taxon>
        <taxon>Micromonosporales</taxon>
        <taxon>Micromonosporaceae</taxon>
        <taxon>Actinoplanes</taxon>
    </lineage>
</organism>
<name>A0ABQ4BHW8_9ACTN</name>
<evidence type="ECO:0008006" key="4">
    <source>
        <dbReference type="Google" id="ProtNLM"/>
    </source>
</evidence>
<gene>
    <name evidence="2" type="ORF">Apa02nite_063890</name>
</gene>
<evidence type="ECO:0000313" key="3">
    <source>
        <dbReference type="Proteomes" id="UP000624709"/>
    </source>
</evidence>
<evidence type="ECO:0000313" key="2">
    <source>
        <dbReference type="EMBL" id="GIE70281.1"/>
    </source>
</evidence>
<keyword evidence="3" id="KW-1185">Reference proteome</keyword>
<feature type="chain" id="PRO_5045082017" description="Ricin B lectin domain-containing protein" evidence="1">
    <location>
        <begin position="23"/>
        <end position="220"/>
    </location>
</feature>
<dbReference type="Proteomes" id="UP000624709">
    <property type="component" value="Unassembled WGS sequence"/>
</dbReference>
<comment type="caution">
    <text evidence="2">The sequence shown here is derived from an EMBL/GenBank/DDBJ whole genome shotgun (WGS) entry which is preliminary data.</text>
</comment>
<proteinExistence type="predicted"/>
<accession>A0ABQ4BHW8</accession>
<sequence>MRTTLVGAFALAGVAALTGCGASTPPASDAATAPASVPVAVVESSPATTATPKAARTTAAPSAKATAKPKAVVSDVSQLKKLGITLNAGVLIDVADDGVNRYLAIGKNGVVDFTGTTRTDNTMMALKPAPVAQKNRVVIKPPFYNEDLGAGSCVADTAGAALKLETCKTGAAAQIWTVVPAGDSGQFELQGKFGILKVENGKLTTGGTGRTGLQTIKYAK</sequence>
<reference evidence="2 3" key="1">
    <citation type="submission" date="2021-01" db="EMBL/GenBank/DDBJ databases">
        <title>Whole genome shotgun sequence of Actinoplanes palleronii NBRC 14916.</title>
        <authorList>
            <person name="Komaki H."/>
            <person name="Tamura T."/>
        </authorList>
    </citation>
    <scope>NUCLEOTIDE SEQUENCE [LARGE SCALE GENOMIC DNA]</scope>
    <source>
        <strain evidence="2 3">NBRC 14916</strain>
    </source>
</reference>
<dbReference type="PROSITE" id="PS51257">
    <property type="entry name" value="PROKAR_LIPOPROTEIN"/>
    <property type="match status" value="1"/>
</dbReference>
<dbReference type="RefSeq" id="WP_203828341.1">
    <property type="nucleotide sequence ID" value="NZ_BAAATY010000036.1"/>
</dbReference>
<evidence type="ECO:0000256" key="1">
    <source>
        <dbReference type="SAM" id="SignalP"/>
    </source>
</evidence>
<keyword evidence="1" id="KW-0732">Signal</keyword>
<dbReference type="EMBL" id="BOMS01000101">
    <property type="protein sequence ID" value="GIE70281.1"/>
    <property type="molecule type" value="Genomic_DNA"/>
</dbReference>
<protein>
    <recommendedName>
        <fullName evidence="4">Ricin B lectin domain-containing protein</fullName>
    </recommendedName>
</protein>
<feature type="signal peptide" evidence="1">
    <location>
        <begin position="1"/>
        <end position="22"/>
    </location>
</feature>